<proteinExistence type="predicted"/>
<gene>
    <name evidence="1" type="ORF">ERS008460_03330</name>
</gene>
<evidence type="ECO:0000313" key="2">
    <source>
        <dbReference type="Proteomes" id="UP000040088"/>
    </source>
</evidence>
<sequence length="51" mass="6004">MMNTCEERFEIWADTKGFDLLKIEGKYDDPATSNAWECWKTAWAESEIWGV</sequence>
<name>A0A0T9UQD4_YERAE</name>
<dbReference type="AlphaFoldDB" id="A0A0T9UQD4"/>
<accession>A0A0T9UQD4</accession>
<reference evidence="2" key="1">
    <citation type="submission" date="2015-03" db="EMBL/GenBank/DDBJ databases">
        <authorList>
            <consortium name="Pathogen Informatics"/>
        </authorList>
    </citation>
    <scope>NUCLEOTIDE SEQUENCE [LARGE SCALE GENOMIC DNA]</scope>
    <source>
        <strain evidence="2">IP27925</strain>
    </source>
</reference>
<dbReference type="Proteomes" id="UP000040088">
    <property type="component" value="Unassembled WGS sequence"/>
</dbReference>
<organism evidence="1 2">
    <name type="scientific">Yersinia aleksiciae</name>
    <dbReference type="NCBI Taxonomy" id="263819"/>
    <lineage>
        <taxon>Bacteria</taxon>
        <taxon>Pseudomonadati</taxon>
        <taxon>Pseudomonadota</taxon>
        <taxon>Gammaproteobacteria</taxon>
        <taxon>Enterobacterales</taxon>
        <taxon>Yersiniaceae</taxon>
        <taxon>Yersinia</taxon>
    </lineage>
</organism>
<evidence type="ECO:0000313" key="1">
    <source>
        <dbReference type="EMBL" id="CNL61108.1"/>
    </source>
</evidence>
<dbReference type="EMBL" id="CQEM01000017">
    <property type="protein sequence ID" value="CNL61108.1"/>
    <property type="molecule type" value="Genomic_DNA"/>
</dbReference>
<protein>
    <submittedName>
        <fullName evidence="1">Uncharacterized protein</fullName>
    </submittedName>
</protein>